<dbReference type="InterPro" id="IPR014914">
    <property type="entry name" value="RES_dom"/>
</dbReference>
<dbReference type="AlphaFoldDB" id="A0A521ETD5"/>
<dbReference type="EMBL" id="FXTP01000013">
    <property type="protein sequence ID" value="SMO87193.1"/>
    <property type="molecule type" value="Genomic_DNA"/>
</dbReference>
<dbReference type="Proteomes" id="UP000317557">
    <property type="component" value="Unassembled WGS sequence"/>
</dbReference>
<keyword evidence="3" id="KW-1185">Reference proteome</keyword>
<feature type="domain" description="RES" evidence="1">
    <location>
        <begin position="79"/>
        <end position="209"/>
    </location>
</feature>
<evidence type="ECO:0000313" key="2">
    <source>
        <dbReference type="EMBL" id="SMO87193.1"/>
    </source>
</evidence>
<accession>A0A521ETD5</accession>
<evidence type="ECO:0000259" key="1">
    <source>
        <dbReference type="Pfam" id="PF08808"/>
    </source>
</evidence>
<organism evidence="2 3">
    <name type="scientific">Gracilimonas mengyeensis</name>
    <dbReference type="NCBI Taxonomy" id="1302730"/>
    <lineage>
        <taxon>Bacteria</taxon>
        <taxon>Pseudomonadati</taxon>
        <taxon>Balneolota</taxon>
        <taxon>Balneolia</taxon>
        <taxon>Balneolales</taxon>
        <taxon>Balneolaceae</taxon>
        <taxon>Gracilimonas</taxon>
    </lineage>
</organism>
<sequence length="232" mass="26902">MFSYEVESNGRYIHSKSELNFLNALKETWDKRKINLPTGTEVFRAQIDHIEKFTRDDEGIIESMEILPSEDQRLFPKKEYAVEGRLNPKGILVFYASMSKETAMSELRPWVKSKITVGTFRTKRDLTVLDLTLDSPKDIPEDDSDEKKENFVWGDINYSFSKPIVNSETSAEYVPTQILAEFFKKNGFNAIIHKSSLGKEKNIVFFRSDYLELISKEVKEVSAVNYKFHNAF</sequence>
<gene>
    <name evidence="2" type="ORF">SAMN06265219_113134</name>
</gene>
<name>A0A521ETD5_9BACT</name>
<dbReference type="Pfam" id="PF08808">
    <property type="entry name" value="RES"/>
    <property type="match status" value="1"/>
</dbReference>
<proteinExistence type="predicted"/>
<protein>
    <submittedName>
        <fullName evidence="2">RES domain-containing protein</fullName>
    </submittedName>
</protein>
<evidence type="ECO:0000313" key="3">
    <source>
        <dbReference type="Proteomes" id="UP000317557"/>
    </source>
</evidence>
<reference evidence="2 3" key="1">
    <citation type="submission" date="2017-05" db="EMBL/GenBank/DDBJ databases">
        <authorList>
            <person name="Varghese N."/>
            <person name="Submissions S."/>
        </authorList>
    </citation>
    <scope>NUCLEOTIDE SEQUENCE [LARGE SCALE GENOMIC DNA]</scope>
    <source>
        <strain evidence="2 3">DSM 21985</strain>
    </source>
</reference>